<organism evidence="1">
    <name type="scientific">marine metagenome</name>
    <dbReference type="NCBI Taxonomy" id="408172"/>
    <lineage>
        <taxon>unclassified sequences</taxon>
        <taxon>metagenomes</taxon>
        <taxon>ecological metagenomes</taxon>
    </lineage>
</organism>
<protein>
    <submittedName>
        <fullName evidence="1">Uncharacterized protein</fullName>
    </submittedName>
</protein>
<dbReference type="EMBL" id="UINC01095482">
    <property type="protein sequence ID" value="SVC51600.1"/>
    <property type="molecule type" value="Genomic_DNA"/>
</dbReference>
<sequence length="25" mass="2812">VTSSIVWLLPSWQGAEDHLPGYISR</sequence>
<feature type="non-terminal residue" evidence="1">
    <location>
        <position position="1"/>
    </location>
</feature>
<reference evidence="1" key="1">
    <citation type="submission" date="2018-05" db="EMBL/GenBank/DDBJ databases">
        <authorList>
            <person name="Lanie J.A."/>
            <person name="Ng W.-L."/>
            <person name="Kazmierczak K.M."/>
            <person name="Andrzejewski T.M."/>
            <person name="Davidsen T.M."/>
            <person name="Wayne K.J."/>
            <person name="Tettelin H."/>
            <person name="Glass J.I."/>
            <person name="Rusch D."/>
            <person name="Podicherti R."/>
            <person name="Tsui H.-C.T."/>
            <person name="Winkler M.E."/>
        </authorList>
    </citation>
    <scope>NUCLEOTIDE SEQUENCE</scope>
</reference>
<proteinExistence type="predicted"/>
<accession>A0A382MSQ2</accession>
<dbReference type="AlphaFoldDB" id="A0A382MSQ2"/>
<evidence type="ECO:0000313" key="1">
    <source>
        <dbReference type="EMBL" id="SVC51600.1"/>
    </source>
</evidence>
<name>A0A382MSQ2_9ZZZZ</name>
<gene>
    <name evidence="1" type="ORF">METZ01_LOCUS304454</name>
</gene>